<dbReference type="GO" id="GO:0006355">
    <property type="term" value="P:regulation of DNA-templated transcription"/>
    <property type="evidence" value="ECO:0007669"/>
    <property type="project" value="InterPro"/>
</dbReference>
<dbReference type="InterPro" id="IPR010985">
    <property type="entry name" value="Ribbon_hlx_hlx"/>
</dbReference>
<keyword evidence="1" id="KW-0614">Plasmid</keyword>
<geneLocation type="plasmid" evidence="1">
    <name>unnamed</name>
</geneLocation>
<protein>
    <recommendedName>
        <fullName evidence="2">CopG family transcriptional regulator</fullName>
    </recommendedName>
</protein>
<dbReference type="SUPFAM" id="SSF47598">
    <property type="entry name" value="Ribbon-helix-helix"/>
    <property type="match status" value="1"/>
</dbReference>
<name>A0AAU7ZXE6_9BACT</name>
<sequence>MTIALNPKRNTLAIKDSKAEDFISGAGKTDTGDEIRDDNGRKPVMVRIPADLLKRIDQAARKKAISRSSFIVSSMADLVNGER</sequence>
<dbReference type="AlphaFoldDB" id="A0AAU7ZXE6"/>
<dbReference type="CDD" id="cd21631">
    <property type="entry name" value="RHH_CopG_NikR-like"/>
    <property type="match status" value="1"/>
</dbReference>
<dbReference type="EMBL" id="CP132943">
    <property type="protein sequence ID" value="XCB35670.1"/>
    <property type="molecule type" value="Genomic_DNA"/>
</dbReference>
<evidence type="ECO:0000313" key="1">
    <source>
        <dbReference type="EMBL" id="XCB35670.1"/>
    </source>
</evidence>
<dbReference type="RefSeq" id="WP_353067753.1">
    <property type="nucleotide sequence ID" value="NZ_CP132943.1"/>
</dbReference>
<reference evidence="1" key="2">
    <citation type="journal article" date="2024" name="Environ. Microbiol.">
        <title>Genome analysis and description of Tunturibacter gen. nov. expands the diversity of Terriglobia in tundra soils.</title>
        <authorList>
            <person name="Messyasz A."/>
            <person name="Mannisto M.K."/>
            <person name="Kerkhof L.J."/>
            <person name="Haggblom M.M."/>
        </authorList>
    </citation>
    <scope>NUCLEOTIDE SEQUENCE</scope>
    <source>
        <strain evidence="1">X5P6</strain>
    </source>
</reference>
<accession>A0AAU7ZXE6</accession>
<evidence type="ECO:0008006" key="2">
    <source>
        <dbReference type="Google" id="ProtNLM"/>
    </source>
</evidence>
<dbReference type="KEGG" id="tpsc:RBB77_23360"/>
<dbReference type="InterPro" id="IPR013321">
    <property type="entry name" value="Arc_rbn_hlx_hlx"/>
</dbReference>
<proteinExistence type="predicted"/>
<reference evidence="1" key="1">
    <citation type="submission" date="2023-08" db="EMBL/GenBank/DDBJ databases">
        <authorList>
            <person name="Messyasz A."/>
            <person name="Mannisto M.K."/>
            <person name="Kerkhof L.J."/>
            <person name="Haggblom M."/>
        </authorList>
    </citation>
    <scope>NUCLEOTIDE SEQUENCE</scope>
    <source>
        <strain evidence="1">X5P6</strain>
        <plasmid evidence="1">unnamed</plasmid>
    </source>
</reference>
<dbReference type="Gene3D" id="1.10.1220.10">
    <property type="entry name" value="Met repressor-like"/>
    <property type="match status" value="1"/>
</dbReference>
<organism evidence="1">
    <name type="scientific">Tunturiibacter psychrotolerans</name>
    <dbReference type="NCBI Taxonomy" id="3069686"/>
    <lineage>
        <taxon>Bacteria</taxon>
        <taxon>Pseudomonadati</taxon>
        <taxon>Acidobacteriota</taxon>
        <taxon>Terriglobia</taxon>
        <taxon>Terriglobales</taxon>
        <taxon>Acidobacteriaceae</taxon>
        <taxon>Tunturiibacter</taxon>
    </lineage>
</organism>
<gene>
    <name evidence="1" type="ORF">RBB77_23360</name>
</gene>